<dbReference type="GO" id="GO:0005576">
    <property type="term" value="C:extracellular region"/>
    <property type="evidence" value="ECO:0000318"/>
    <property type="project" value="GO_Central"/>
</dbReference>
<dbReference type="GO" id="GO:0021556">
    <property type="term" value="P:central nervous system formation"/>
    <property type="evidence" value="ECO:0000318"/>
    <property type="project" value="GO_Central"/>
</dbReference>
<dbReference type="GO" id="GO:0045087">
    <property type="term" value="P:innate immune response"/>
    <property type="evidence" value="ECO:0000318"/>
    <property type="project" value="GO_Central"/>
</dbReference>
<evidence type="ECO:0000256" key="1">
    <source>
        <dbReference type="ARBA" id="ARBA00022729"/>
    </source>
</evidence>
<dbReference type="InterPro" id="IPR029034">
    <property type="entry name" value="Cystine-knot_cytokine"/>
</dbReference>
<reference evidence="6 7" key="1">
    <citation type="journal article" date="2008" name="Nature">
        <title>The genome of the model beetle and pest Tribolium castaneum.</title>
        <authorList>
            <consortium name="Tribolium Genome Sequencing Consortium"/>
            <person name="Richards S."/>
            <person name="Gibbs R.A."/>
            <person name="Weinstock G.M."/>
            <person name="Brown S.J."/>
            <person name="Denell R."/>
            <person name="Beeman R.W."/>
            <person name="Gibbs R."/>
            <person name="Beeman R.W."/>
            <person name="Brown S.J."/>
            <person name="Bucher G."/>
            <person name="Friedrich M."/>
            <person name="Grimmelikhuijzen C.J."/>
            <person name="Klingler M."/>
            <person name="Lorenzen M."/>
            <person name="Richards S."/>
            <person name="Roth S."/>
            <person name="Schroder R."/>
            <person name="Tautz D."/>
            <person name="Zdobnov E.M."/>
            <person name="Muzny D."/>
            <person name="Gibbs R.A."/>
            <person name="Weinstock G.M."/>
            <person name="Attaway T."/>
            <person name="Bell S."/>
            <person name="Buhay C.J."/>
            <person name="Chandrabose M.N."/>
            <person name="Chavez D."/>
            <person name="Clerk-Blankenburg K.P."/>
            <person name="Cree A."/>
            <person name="Dao M."/>
            <person name="Davis C."/>
            <person name="Chacko J."/>
            <person name="Dinh H."/>
            <person name="Dugan-Rocha S."/>
            <person name="Fowler G."/>
            <person name="Garner T.T."/>
            <person name="Garnes J."/>
            <person name="Gnirke A."/>
            <person name="Hawes A."/>
            <person name="Hernandez J."/>
            <person name="Hines S."/>
            <person name="Holder M."/>
            <person name="Hume J."/>
            <person name="Jhangiani S.N."/>
            <person name="Joshi V."/>
            <person name="Khan Z.M."/>
            <person name="Jackson L."/>
            <person name="Kovar C."/>
            <person name="Kowis A."/>
            <person name="Lee S."/>
            <person name="Lewis L.R."/>
            <person name="Margolis J."/>
            <person name="Morgan M."/>
            <person name="Nazareth L.V."/>
            <person name="Nguyen N."/>
            <person name="Okwuonu G."/>
            <person name="Parker D."/>
            <person name="Richards S."/>
            <person name="Ruiz S.J."/>
            <person name="Santibanez J."/>
            <person name="Savard J."/>
            <person name="Scherer S.E."/>
            <person name="Schneider B."/>
            <person name="Sodergren E."/>
            <person name="Tautz D."/>
            <person name="Vattahil S."/>
            <person name="Villasana D."/>
            <person name="White C.S."/>
            <person name="Wright R."/>
            <person name="Park Y."/>
            <person name="Beeman R.W."/>
            <person name="Lord J."/>
            <person name="Oppert B."/>
            <person name="Lorenzen M."/>
            <person name="Brown S."/>
            <person name="Wang L."/>
            <person name="Savard J."/>
            <person name="Tautz D."/>
            <person name="Richards S."/>
            <person name="Weinstock G."/>
            <person name="Gibbs R.A."/>
            <person name="Liu Y."/>
            <person name="Worley K."/>
            <person name="Weinstock G."/>
            <person name="Elsik C.G."/>
            <person name="Reese J.T."/>
            <person name="Elhaik E."/>
            <person name="Landan G."/>
            <person name="Graur D."/>
            <person name="Arensburger P."/>
            <person name="Atkinson P."/>
            <person name="Beeman R.W."/>
            <person name="Beidler J."/>
            <person name="Brown S.J."/>
            <person name="Demuth J.P."/>
            <person name="Drury D.W."/>
            <person name="Du Y.Z."/>
            <person name="Fujiwara H."/>
            <person name="Lorenzen M."/>
            <person name="Maselli V."/>
            <person name="Osanai M."/>
            <person name="Park Y."/>
            <person name="Robertson H.M."/>
            <person name="Tu Z."/>
            <person name="Wang J.J."/>
            <person name="Wang S."/>
            <person name="Richards S."/>
            <person name="Song H."/>
            <person name="Zhang L."/>
            <person name="Sodergren E."/>
            <person name="Werner D."/>
            <person name="Stanke M."/>
            <person name="Morgenstern B."/>
            <person name="Solovyev V."/>
            <person name="Kosarev P."/>
            <person name="Brown G."/>
            <person name="Chen H.C."/>
            <person name="Ermolaeva O."/>
            <person name="Hlavina W."/>
            <person name="Kapustin Y."/>
            <person name="Kiryutin B."/>
            <person name="Kitts P."/>
            <person name="Maglott D."/>
            <person name="Pruitt K."/>
            <person name="Sapojnikov V."/>
            <person name="Souvorov A."/>
            <person name="Mackey A.J."/>
            <person name="Waterhouse R.M."/>
            <person name="Wyder S."/>
            <person name="Zdobnov E.M."/>
            <person name="Zdobnov E.M."/>
            <person name="Wyder S."/>
            <person name="Kriventseva E.V."/>
            <person name="Kadowaki T."/>
            <person name="Bork P."/>
            <person name="Aranda M."/>
            <person name="Bao R."/>
            <person name="Beermann A."/>
            <person name="Berns N."/>
            <person name="Bolognesi R."/>
            <person name="Bonneton F."/>
            <person name="Bopp D."/>
            <person name="Brown S.J."/>
            <person name="Bucher G."/>
            <person name="Butts T."/>
            <person name="Chaumot A."/>
            <person name="Denell R.E."/>
            <person name="Ferrier D.E."/>
            <person name="Friedrich M."/>
            <person name="Gordon C.M."/>
            <person name="Jindra M."/>
            <person name="Klingler M."/>
            <person name="Lan Q."/>
            <person name="Lattorff H.M."/>
            <person name="Laudet V."/>
            <person name="von Levetsow C."/>
            <person name="Liu Z."/>
            <person name="Lutz R."/>
            <person name="Lynch J.A."/>
            <person name="da Fonseca R.N."/>
            <person name="Posnien N."/>
            <person name="Reuter R."/>
            <person name="Roth S."/>
            <person name="Savard J."/>
            <person name="Schinko J.B."/>
            <person name="Schmitt C."/>
            <person name="Schoppmeier M."/>
            <person name="Schroder R."/>
            <person name="Shippy T.D."/>
            <person name="Simonnet F."/>
            <person name="Marques-Souza H."/>
            <person name="Tautz D."/>
            <person name="Tomoyasu Y."/>
            <person name="Trauner J."/>
            <person name="Van der Zee M."/>
            <person name="Vervoort M."/>
            <person name="Wittkopp N."/>
            <person name="Wimmer E.A."/>
            <person name="Yang X."/>
            <person name="Jones A.K."/>
            <person name="Sattelle D.B."/>
            <person name="Ebert P.R."/>
            <person name="Nelson D."/>
            <person name="Scott J.G."/>
            <person name="Beeman R.W."/>
            <person name="Muthukrishnan S."/>
            <person name="Kramer K.J."/>
            <person name="Arakane Y."/>
            <person name="Beeman R.W."/>
            <person name="Zhu Q."/>
            <person name="Hogenkamp D."/>
            <person name="Dixit R."/>
            <person name="Oppert B."/>
            <person name="Jiang H."/>
            <person name="Zou Z."/>
            <person name="Marshall J."/>
            <person name="Elpidina E."/>
            <person name="Vinokurov K."/>
            <person name="Oppert C."/>
            <person name="Zou Z."/>
            <person name="Evans J."/>
            <person name="Lu Z."/>
            <person name="Zhao P."/>
            <person name="Sumathipala N."/>
            <person name="Altincicek B."/>
            <person name="Vilcinskas A."/>
            <person name="Williams M."/>
            <person name="Hultmark D."/>
            <person name="Hetru C."/>
            <person name="Jiang H."/>
            <person name="Grimmelikhuijzen C.J."/>
            <person name="Hauser F."/>
            <person name="Cazzamali G."/>
            <person name="Williamson M."/>
            <person name="Park Y."/>
            <person name="Li B."/>
            <person name="Tanaka Y."/>
            <person name="Predel R."/>
            <person name="Neupert S."/>
            <person name="Schachtner J."/>
            <person name="Verleyen P."/>
            <person name="Raible F."/>
            <person name="Bork P."/>
            <person name="Friedrich M."/>
            <person name="Walden K.K."/>
            <person name="Robertson H.M."/>
            <person name="Angeli S."/>
            <person name="Foret S."/>
            <person name="Bucher G."/>
            <person name="Schuetz S."/>
            <person name="Maleszka R."/>
            <person name="Wimmer E.A."/>
            <person name="Beeman R.W."/>
            <person name="Lorenzen M."/>
            <person name="Tomoyasu Y."/>
            <person name="Miller S.C."/>
            <person name="Grossmann D."/>
            <person name="Bucher G."/>
        </authorList>
    </citation>
    <scope>NUCLEOTIDE SEQUENCE [LARGE SCALE GENOMIC DNA]</scope>
    <source>
        <strain evidence="6 7">Georgia GA2</strain>
    </source>
</reference>
<dbReference type="AlphaFoldDB" id="A0A139W9P5"/>
<dbReference type="PANTHER" id="PTHR23199:SF12">
    <property type="entry name" value="NEUROTROPHIN 1-RELATED"/>
    <property type="match status" value="1"/>
</dbReference>
<dbReference type="GO" id="GO:0005615">
    <property type="term" value="C:extracellular space"/>
    <property type="evidence" value="ECO:0007669"/>
    <property type="project" value="UniProtKB-ARBA"/>
</dbReference>
<dbReference type="Pfam" id="PF16077">
    <property type="entry name" value="Spaetzle"/>
    <property type="match status" value="2"/>
</dbReference>
<reference evidence="6 7" key="2">
    <citation type="journal article" date="2010" name="Nucleic Acids Res.">
        <title>BeetleBase in 2010: revisions to provide comprehensive genomic information for Tribolium castaneum.</title>
        <authorList>
            <person name="Kim H.S."/>
            <person name="Murphy T."/>
            <person name="Xia J."/>
            <person name="Caragea D."/>
            <person name="Park Y."/>
            <person name="Beeman R.W."/>
            <person name="Lorenzen M.D."/>
            <person name="Butcher S."/>
            <person name="Manak J.R."/>
            <person name="Brown S.J."/>
        </authorList>
    </citation>
    <scope>NUCLEOTIDE SEQUENCE [LARGE SCALE GENOMIC DNA]</scope>
    <source>
        <strain evidence="6 7">Georgia GA2</strain>
    </source>
</reference>
<keyword evidence="1 4" id="KW-0732">Signal</keyword>
<evidence type="ECO:0000256" key="3">
    <source>
        <dbReference type="ARBA" id="ARBA00023180"/>
    </source>
</evidence>
<feature type="chain" id="PRO_5007299570" description="Spaetzle domain-containing protein" evidence="4">
    <location>
        <begin position="25"/>
        <end position="352"/>
    </location>
</feature>
<keyword evidence="2" id="KW-1015">Disulfide bond</keyword>
<gene>
    <name evidence="6" type="primary">AUGUSTUS-3.0.2_31906</name>
    <name evidence="6" type="ORF">TcasGA2_TC031906</name>
</gene>
<evidence type="ECO:0000259" key="5">
    <source>
        <dbReference type="Pfam" id="PF16077"/>
    </source>
</evidence>
<protein>
    <recommendedName>
        <fullName evidence="5">Spaetzle domain-containing protein</fullName>
    </recommendedName>
</protein>
<feature type="signal peptide" evidence="4">
    <location>
        <begin position="1"/>
        <end position="24"/>
    </location>
</feature>
<dbReference type="InterPro" id="IPR032104">
    <property type="entry name" value="Spaetzle"/>
</dbReference>
<dbReference type="InterPro" id="IPR052444">
    <property type="entry name" value="Spz/Toll_ligand-like"/>
</dbReference>
<dbReference type="GO" id="GO:0005121">
    <property type="term" value="F:Toll binding"/>
    <property type="evidence" value="ECO:0000318"/>
    <property type="project" value="GO_Central"/>
</dbReference>
<proteinExistence type="predicted"/>
<keyword evidence="7" id="KW-1185">Reference proteome</keyword>
<feature type="domain" description="Spaetzle" evidence="5">
    <location>
        <begin position="105"/>
        <end position="152"/>
    </location>
</feature>
<evidence type="ECO:0000256" key="4">
    <source>
        <dbReference type="SAM" id="SignalP"/>
    </source>
</evidence>
<dbReference type="PANTHER" id="PTHR23199">
    <property type="entry name" value="NEUROTROPHIN 1-RELATED"/>
    <property type="match status" value="1"/>
</dbReference>
<keyword evidence="3" id="KW-0325">Glycoprotein</keyword>
<feature type="domain" description="Spaetzle" evidence="5">
    <location>
        <begin position="267"/>
        <end position="347"/>
    </location>
</feature>
<dbReference type="EMBL" id="KQ972136">
    <property type="protein sequence ID" value="KYB24633.1"/>
    <property type="molecule type" value="Genomic_DNA"/>
</dbReference>
<dbReference type="STRING" id="7070.A0A139W9P5"/>
<dbReference type="SUPFAM" id="SSF57501">
    <property type="entry name" value="Cystine-knot cytokines"/>
    <property type="match status" value="2"/>
</dbReference>
<dbReference type="Gene3D" id="2.10.90.10">
    <property type="entry name" value="Cystine-knot cytokines"/>
    <property type="match status" value="2"/>
</dbReference>
<evidence type="ECO:0000256" key="2">
    <source>
        <dbReference type="ARBA" id="ARBA00023157"/>
    </source>
</evidence>
<dbReference type="FunFam" id="2.10.90.10:FF:000056">
    <property type="entry name" value="Protein spaetzle"/>
    <property type="match status" value="1"/>
</dbReference>
<evidence type="ECO:0000313" key="7">
    <source>
        <dbReference type="Proteomes" id="UP000007266"/>
    </source>
</evidence>
<dbReference type="GO" id="GO:0008083">
    <property type="term" value="F:growth factor activity"/>
    <property type="evidence" value="ECO:0000318"/>
    <property type="project" value="GO_Central"/>
</dbReference>
<accession>A0A139W9P5</accession>
<sequence>MEVVSYFFSLFLDFLIVFLVSIQASPAWQRNNHIVFPNSLEEHETFIAPKCSGNKTFCEDVGHYPKNKFSVILENTTYGEDYFMPQSTAEEESIKNRLYGVTEYYICNSHVQTQYPKVAQNVRNEWKYVYNFDNYKQGVRTEECVVRCTCSEDSTQPSVAVEEMWVFVLVFAVFKELGIQAMSFNPAKMDDRKGLTFPDSSEIGGDFLYETVVPNCQNHTYCEHLDRYPNELFSKILKSREKEFSRYFQSMAVIEPIMSRNQDTSCICASRKSIIYPKAAYNIKNNLKFIYNFDGYKQGVSVEVCVIKNQMCKFYEKVRKLKTRCRQKFVEKLLLTADENGRPYADSWVTAE</sequence>
<organism evidence="6 7">
    <name type="scientific">Tribolium castaneum</name>
    <name type="common">Red flour beetle</name>
    <dbReference type="NCBI Taxonomy" id="7070"/>
    <lineage>
        <taxon>Eukaryota</taxon>
        <taxon>Metazoa</taxon>
        <taxon>Ecdysozoa</taxon>
        <taxon>Arthropoda</taxon>
        <taxon>Hexapoda</taxon>
        <taxon>Insecta</taxon>
        <taxon>Pterygota</taxon>
        <taxon>Neoptera</taxon>
        <taxon>Endopterygota</taxon>
        <taxon>Coleoptera</taxon>
        <taxon>Polyphaga</taxon>
        <taxon>Cucujiformia</taxon>
        <taxon>Tenebrionidae</taxon>
        <taxon>Tenebrionidae incertae sedis</taxon>
        <taxon>Tribolium</taxon>
    </lineage>
</organism>
<dbReference type="InParanoid" id="A0A139W9P5"/>
<name>A0A139W9P5_TRICA</name>
<evidence type="ECO:0000313" key="6">
    <source>
        <dbReference type="EMBL" id="KYB24633.1"/>
    </source>
</evidence>
<dbReference type="Proteomes" id="UP000007266">
    <property type="component" value="Unassembled WGS sequence"/>
</dbReference>